<reference evidence="5 6" key="1">
    <citation type="submission" date="2017-02" db="UniProtKB">
        <authorList>
            <consortium name="WormBaseParasite"/>
        </authorList>
    </citation>
    <scope>IDENTIFICATION</scope>
</reference>
<dbReference type="EMBL" id="UYRR01020999">
    <property type="protein sequence ID" value="VDK30749.1"/>
    <property type="molecule type" value="Genomic_DNA"/>
</dbReference>
<evidence type="ECO:0000256" key="1">
    <source>
        <dbReference type="SAM" id="MobiDB-lite"/>
    </source>
</evidence>
<name>A0A0M3JKY9_ANISI</name>
<feature type="compositionally biased region" description="Polar residues" evidence="1">
    <location>
        <begin position="1"/>
        <end position="28"/>
    </location>
</feature>
<evidence type="ECO:0000313" key="5">
    <source>
        <dbReference type="WBParaSite" id="ASIM_0000788301-mRNA-1"/>
    </source>
</evidence>
<gene>
    <name evidence="2" type="ORF">ASIM_LOCUS7649</name>
    <name evidence="3" type="ORF">ASIM_LOCUS8077</name>
</gene>
<sequence>MQRPGTKTAQSFHTTTTESQNRKVTSSVETKDDTDTTTTKITNEGDLLSDQTGQRARDLAATLCDVPSVDAKTSEKTQKDRKRSCSS</sequence>
<evidence type="ECO:0000313" key="6">
    <source>
        <dbReference type="WBParaSite" id="ASIM_0000831601-mRNA-1"/>
    </source>
</evidence>
<evidence type="ECO:0000313" key="3">
    <source>
        <dbReference type="EMBL" id="VDK30749.1"/>
    </source>
</evidence>
<dbReference type="AlphaFoldDB" id="A0A0M3JKY9"/>
<feature type="region of interest" description="Disordered" evidence="1">
    <location>
        <begin position="1"/>
        <end position="87"/>
    </location>
</feature>
<proteinExistence type="predicted"/>
<keyword evidence="4" id="KW-1185">Reference proteome</keyword>
<dbReference type="WBParaSite" id="ASIM_0000831601-mRNA-1">
    <property type="protein sequence ID" value="ASIM_0000831601-mRNA-1"/>
    <property type="gene ID" value="ASIM_0000831601"/>
</dbReference>
<accession>A0A0M3JKY9</accession>
<dbReference type="EMBL" id="UYRR01018966">
    <property type="protein sequence ID" value="VDK29684.1"/>
    <property type="molecule type" value="Genomic_DNA"/>
</dbReference>
<reference evidence="2 4" key="2">
    <citation type="submission" date="2018-11" db="EMBL/GenBank/DDBJ databases">
        <authorList>
            <consortium name="Pathogen Informatics"/>
        </authorList>
    </citation>
    <scope>NUCLEOTIDE SEQUENCE [LARGE SCALE GENOMIC DNA]</scope>
</reference>
<dbReference type="Proteomes" id="UP000267096">
    <property type="component" value="Unassembled WGS sequence"/>
</dbReference>
<evidence type="ECO:0000313" key="4">
    <source>
        <dbReference type="Proteomes" id="UP000267096"/>
    </source>
</evidence>
<evidence type="ECO:0000313" key="2">
    <source>
        <dbReference type="EMBL" id="VDK29684.1"/>
    </source>
</evidence>
<dbReference type="WBParaSite" id="ASIM_0000788301-mRNA-1">
    <property type="protein sequence ID" value="ASIM_0000788301-mRNA-1"/>
    <property type="gene ID" value="ASIM_0000788301"/>
</dbReference>
<organism evidence="6">
    <name type="scientific">Anisakis simplex</name>
    <name type="common">Herring worm</name>
    <dbReference type="NCBI Taxonomy" id="6269"/>
    <lineage>
        <taxon>Eukaryota</taxon>
        <taxon>Metazoa</taxon>
        <taxon>Ecdysozoa</taxon>
        <taxon>Nematoda</taxon>
        <taxon>Chromadorea</taxon>
        <taxon>Rhabditida</taxon>
        <taxon>Spirurina</taxon>
        <taxon>Ascaridomorpha</taxon>
        <taxon>Ascaridoidea</taxon>
        <taxon>Anisakidae</taxon>
        <taxon>Anisakis</taxon>
        <taxon>Anisakis simplex complex</taxon>
    </lineage>
</organism>
<protein>
    <submittedName>
        <fullName evidence="2 5">Uncharacterized protein</fullName>
    </submittedName>
</protein>